<name>A0A6A2WPH6_HIBSY</name>
<dbReference type="InterPro" id="IPR053151">
    <property type="entry name" value="RNase_H-like"/>
</dbReference>
<reference evidence="2" key="1">
    <citation type="submission" date="2019-09" db="EMBL/GenBank/DDBJ databases">
        <title>Draft genome information of white flower Hibiscus syriacus.</title>
        <authorList>
            <person name="Kim Y.-M."/>
        </authorList>
    </citation>
    <scope>NUCLEOTIDE SEQUENCE [LARGE SCALE GENOMIC DNA]</scope>
    <source>
        <strain evidence="2">YM2019G1</strain>
    </source>
</reference>
<dbReference type="Proteomes" id="UP000436088">
    <property type="component" value="Unassembled WGS sequence"/>
</dbReference>
<dbReference type="InterPro" id="IPR036397">
    <property type="entry name" value="RNaseH_sf"/>
</dbReference>
<dbReference type="AlphaFoldDB" id="A0A6A2WPH6"/>
<dbReference type="Pfam" id="PF13456">
    <property type="entry name" value="RVT_3"/>
    <property type="match status" value="1"/>
</dbReference>
<sequence length="159" mass="16944">MSHAKVRNLTPNQWQKQPAGWFCLNIDGSVSPVSNFGSVGGVVRDHVGNWIIGFHKAVGITAPLQAELWAILQGLEVAWSHGFELLLIQSDFADAVIVNLVNDPNSSLSPTSLSNSLADGIAKLPSPLMHDVALFSSPLVGLQDVFSPDMSTLSTVTQA</sequence>
<dbReference type="EMBL" id="VEPZ02001705">
    <property type="protein sequence ID" value="KAE8662503.1"/>
    <property type="molecule type" value="Genomic_DNA"/>
</dbReference>
<dbReference type="GO" id="GO:0003676">
    <property type="term" value="F:nucleic acid binding"/>
    <property type="evidence" value="ECO:0007669"/>
    <property type="project" value="InterPro"/>
</dbReference>
<comment type="caution">
    <text evidence="2">The sequence shown here is derived from an EMBL/GenBank/DDBJ whole genome shotgun (WGS) entry which is preliminary data.</text>
</comment>
<keyword evidence="3" id="KW-1185">Reference proteome</keyword>
<dbReference type="PANTHER" id="PTHR47723:SF19">
    <property type="entry name" value="POLYNUCLEOTIDYL TRANSFERASE, RIBONUCLEASE H-LIKE SUPERFAMILY PROTEIN"/>
    <property type="match status" value="1"/>
</dbReference>
<evidence type="ECO:0000313" key="3">
    <source>
        <dbReference type="Proteomes" id="UP000436088"/>
    </source>
</evidence>
<dbReference type="InterPro" id="IPR044730">
    <property type="entry name" value="RNase_H-like_dom_plant"/>
</dbReference>
<gene>
    <name evidence="2" type="ORF">F3Y22_tig00113337pilonHSYRG00175</name>
</gene>
<dbReference type="GO" id="GO:0004523">
    <property type="term" value="F:RNA-DNA hybrid ribonuclease activity"/>
    <property type="evidence" value="ECO:0007669"/>
    <property type="project" value="InterPro"/>
</dbReference>
<dbReference type="SUPFAM" id="SSF53098">
    <property type="entry name" value="Ribonuclease H-like"/>
    <property type="match status" value="1"/>
</dbReference>
<dbReference type="PANTHER" id="PTHR47723">
    <property type="entry name" value="OS05G0353850 PROTEIN"/>
    <property type="match status" value="1"/>
</dbReference>
<feature type="domain" description="RNase H type-1" evidence="1">
    <location>
        <begin position="25"/>
        <end position="106"/>
    </location>
</feature>
<evidence type="ECO:0000313" key="2">
    <source>
        <dbReference type="EMBL" id="KAE8662503.1"/>
    </source>
</evidence>
<organism evidence="2 3">
    <name type="scientific">Hibiscus syriacus</name>
    <name type="common">Rose of Sharon</name>
    <dbReference type="NCBI Taxonomy" id="106335"/>
    <lineage>
        <taxon>Eukaryota</taxon>
        <taxon>Viridiplantae</taxon>
        <taxon>Streptophyta</taxon>
        <taxon>Embryophyta</taxon>
        <taxon>Tracheophyta</taxon>
        <taxon>Spermatophyta</taxon>
        <taxon>Magnoliopsida</taxon>
        <taxon>eudicotyledons</taxon>
        <taxon>Gunneridae</taxon>
        <taxon>Pentapetalae</taxon>
        <taxon>rosids</taxon>
        <taxon>malvids</taxon>
        <taxon>Malvales</taxon>
        <taxon>Malvaceae</taxon>
        <taxon>Malvoideae</taxon>
        <taxon>Hibiscus</taxon>
    </lineage>
</organism>
<evidence type="ECO:0000259" key="1">
    <source>
        <dbReference type="Pfam" id="PF13456"/>
    </source>
</evidence>
<accession>A0A6A2WPH6</accession>
<protein>
    <recommendedName>
        <fullName evidence="1">RNase H type-1 domain-containing protein</fullName>
    </recommendedName>
</protein>
<dbReference type="InterPro" id="IPR002156">
    <property type="entry name" value="RNaseH_domain"/>
</dbReference>
<dbReference type="CDD" id="cd06222">
    <property type="entry name" value="RNase_H_like"/>
    <property type="match status" value="1"/>
</dbReference>
<dbReference type="Gene3D" id="3.30.420.10">
    <property type="entry name" value="Ribonuclease H-like superfamily/Ribonuclease H"/>
    <property type="match status" value="1"/>
</dbReference>
<proteinExistence type="predicted"/>
<dbReference type="InterPro" id="IPR012337">
    <property type="entry name" value="RNaseH-like_sf"/>
</dbReference>